<dbReference type="EMBL" id="CZPZ01000012">
    <property type="protein sequence ID" value="CUS35418.1"/>
    <property type="molecule type" value="Genomic_DNA"/>
</dbReference>
<organism evidence="1 2">
    <name type="scientific">Candidatus Nitrospira nitrificans</name>
    <dbReference type="NCBI Taxonomy" id="1742973"/>
    <lineage>
        <taxon>Bacteria</taxon>
        <taxon>Pseudomonadati</taxon>
        <taxon>Nitrospirota</taxon>
        <taxon>Nitrospiria</taxon>
        <taxon>Nitrospirales</taxon>
        <taxon>Nitrospiraceae</taxon>
        <taxon>Nitrospira</taxon>
    </lineage>
</organism>
<evidence type="ECO:0000313" key="2">
    <source>
        <dbReference type="Proteomes" id="UP000198736"/>
    </source>
</evidence>
<accession>A0A0S4LFA6</accession>
<reference evidence="2" key="1">
    <citation type="submission" date="2015-10" db="EMBL/GenBank/DDBJ databases">
        <authorList>
            <person name="Luecker S."/>
            <person name="Luecker S."/>
        </authorList>
    </citation>
    <scope>NUCLEOTIDE SEQUENCE [LARGE SCALE GENOMIC DNA]</scope>
</reference>
<dbReference type="STRING" id="1742973.COMA2_20257"/>
<evidence type="ECO:0000313" key="1">
    <source>
        <dbReference type="EMBL" id="CUS35418.1"/>
    </source>
</evidence>
<sequence>MPLVKSLRELSQFSHKFFCTKIFPNRQATCAAGERRLGGDHHLRVPVPPAREVCTSLHNQTNRADAPDYL</sequence>
<proteinExistence type="predicted"/>
<protein>
    <submittedName>
        <fullName evidence="1">Uncharacterized protein</fullName>
    </submittedName>
</protein>
<dbReference type="AlphaFoldDB" id="A0A0S4LFA6"/>
<gene>
    <name evidence="1" type="ORF">COMA2_20257</name>
</gene>
<dbReference type="Proteomes" id="UP000198736">
    <property type="component" value="Unassembled WGS sequence"/>
</dbReference>
<name>A0A0S4LFA6_9BACT</name>
<keyword evidence="2" id="KW-1185">Reference proteome</keyword>